<organism evidence="1 2">
    <name type="scientific">Solanum commersonii</name>
    <name type="common">Commerson's wild potato</name>
    <name type="synonym">Commerson's nightshade</name>
    <dbReference type="NCBI Taxonomy" id="4109"/>
    <lineage>
        <taxon>Eukaryota</taxon>
        <taxon>Viridiplantae</taxon>
        <taxon>Streptophyta</taxon>
        <taxon>Embryophyta</taxon>
        <taxon>Tracheophyta</taxon>
        <taxon>Spermatophyta</taxon>
        <taxon>Magnoliopsida</taxon>
        <taxon>eudicotyledons</taxon>
        <taxon>Gunneridae</taxon>
        <taxon>Pentapetalae</taxon>
        <taxon>asterids</taxon>
        <taxon>lamiids</taxon>
        <taxon>Solanales</taxon>
        <taxon>Solanaceae</taxon>
        <taxon>Solanoideae</taxon>
        <taxon>Solaneae</taxon>
        <taxon>Solanum</taxon>
    </lineage>
</organism>
<dbReference type="Proteomes" id="UP000824120">
    <property type="component" value="Chromosome 6"/>
</dbReference>
<evidence type="ECO:0000313" key="2">
    <source>
        <dbReference type="Proteomes" id="UP000824120"/>
    </source>
</evidence>
<protein>
    <submittedName>
        <fullName evidence="1">Uncharacterized protein</fullName>
    </submittedName>
</protein>
<keyword evidence="2" id="KW-1185">Reference proteome</keyword>
<sequence length="67" mass="7566">MRTSKMKKLKLRQNTISLQQEQAAKNRVVNVSLIQNMVQDFKAEDNHIVQVNGKASAADGDVQEKQL</sequence>
<reference evidence="1 2" key="1">
    <citation type="submission" date="2020-09" db="EMBL/GenBank/DDBJ databases">
        <title>De no assembly of potato wild relative species, Solanum commersonii.</title>
        <authorList>
            <person name="Cho K."/>
        </authorList>
    </citation>
    <scope>NUCLEOTIDE SEQUENCE [LARGE SCALE GENOMIC DNA]</scope>
    <source>
        <strain evidence="1">LZ3.2</strain>
        <tissue evidence="1">Leaf</tissue>
    </source>
</reference>
<dbReference type="EMBL" id="JACXVP010000006">
    <property type="protein sequence ID" value="KAG5599083.1"/>
    <property type="molecule type" value="Genomic_DNA"/>
</dbReference>
<name>A0A9J5YEC1_SOLCO</name>
<gene>
    <name evidence="1" type="ORF">H5410_030453</name>
</gene>
<accession>A0A9J5YEC1</accession>
<comment type="caution">
    <text evidence="1">The sequence shown here is derived from an EMBL/GenBank/DDBJ whole genome shotgun (WGS) entry which is preliminary data.</text>
</comment>
<evidence type="ECO:0000313" key="1">
    <source>
        <dbReference type="EMBL" id="KAG5599083.1"/>
    </source>
</evidence>
<dbReference type="AlphaFoldDB" id="A0A9J5YEC1"/>
<proteinExistence type="predicted"/>